<dbReference type="CDD" id="cd05466">
    <property type="entry name" value="PBP2_LTTR_substrate"/>
    <property type="match status" value="1"/>
</dbReference>
<dbReference type="Pfam" id="PF03466">
    <property type="entry name" value="LysR_substrate"/>
    <property type="match status" value="1"/>
</dbReference>
<evidence type="ECO:0000256" key="3">
    <source>
        <dbReference type="ARBA" id="ARBA00023125"/>
    </source>
</evidence>
<dbReference type="GO" id="GO:0005829">
    <property type="term" value="C:cytosol"/>
    <property type="evidence" value="ECO:0007669"/>
    <property type="project" value="TreeGrafter"/>
</dbReference>
<dbReference type="PANTHER" id="PTHR30419:SF24">
    <property type="entry name" value="HTH-TYPE TRANSCRIPTIONAL REGULATOR CZCR"/>
    <property type="match status" value="1"/>
</dbReference>
<evidence type="ECO:0000256" key="4">
    <source>
        <dbReference type="ARBA" id="ARBA00023163"/>
    </source>
</evidence>
<dbReference type="InterPro" id="IPR005119">
    <property type="entry name" value="LysR_subst-bd"/>
</dbReference>
<dbReference type="Gene3D" id="1.10.10.10">
    <property type="entry name" value="Winged helix-like DNA-binding domain superfamily/Winged helix DNA-binding domain"/>
    <property type="match status" value="1"/>
</dbReference>
<dbReference type="Pfam" id="PF00126">
    <property type="entry name" value="HTH_1"/>
    <property type="match status" value="1"/>
</dbReference>
<dbReference type="FunFam" id="1.10.10.10:FF:000001">
    <property type="entry name" value="LysR family transcriptional regulator"/>
    <property type="match status" value="1"/>
</dbReference>
<comment type="caution">
    <text evidence="6">The sequence shown here is derived from an EMBL/GenBank/DDBJ whole genome shotgun (WGS) entry which is preliminary data.</text>
</comment>
<dbReference type="GO" id="GO:0003677">
    <property type="term" value="F:DNA binding"/>
    <property type="evidence" value="ECO:0007669"/>
    <property type="project" value="UniProtKB-KW"/>
</dbReference>
<dbReference type="Proteomes" id="UP000664161">
    <property type="component" value="Unassembled WGS sequence"/>
</dbReference>
<dbReference type="PRINTS" id="PR00039">
    <property type="entry name" value="HTHLYSR"/>
</dbReference>
<dbReference type="InterPro" id="IPR036388">
    <property type="entry name" value="WH-like_DNA-bd_sf"/>
</dbReference>
<dbReference type="SUPFAM" id="SSF53850">
    <property type="entry name" value="Periplasmic binding protein-like II"/>
    <property type="match status" value="1"/>
</dbReference>
<name>A0AAW4INU5_9GAMM</name>
<keyword evidence="2" id="KW-0805">Transcription regulation</keyword>
<organism evidence="6 7">
    <name type="scientific">Psychrobacter halodurans</name>
    <dbReference type="NCBI Taxonomy" id="2818439"/>
    <lineage>
        <taxon>Bacteria</taxon>
        <taxon>Pseudomonadati</taxon>
        <taxon>Pseudomonadota</taxon>
        <taxon>Gammaproteobacteria</taxon>
        <taxon>Moraxellales</taxon>
        <taxon>Moraxellaceae</taxon>
        <taxon>Psychrobacter</taxon>
    </lineage>
</organism>
<dbReference type="RefSeq" id="WP_207969572.1">
    <property type="nucleotide sequence ID" value="NZ_JAGBKN010000010.1"/>
</dbReference>
<reference evidence="6 7" key="1">
    <citation type="submission" date="2021-03" db="EMBL/GenBank/DDBJ databases">
        <authorList>
            <person name="Shang D.-D."/>
            <person name="Du Z.-J."/>
            <person name="Chen G.-J."/>
        </authorList>
    </citation>
    <scope>NUCLEOTIDE SEQUENCE [LARGE SCALE GENOMIC DNA]</scope>
    <source>
        <strain evidence="6 7">F2608</strain>
    </source>
</reference>
<keyword evidence="4" id="KW-0804">Transcription</keyword>
<evidence type="ECO:0000313" key="6">
    <source>
        <dbReference type="EMBL" id="MBO1516969.1"/>
    </source>
</evidence>
<dbReference type="EMBL" id="JAGBKN010000010">
    <property type="protein sequence ID" value="MBO1516969.1"/>
    <property type="molecule type" value="Genomic_DNA"/>
</dbReference>
<dbReference type="Gene3D" id="3.40.190.290">
    <property type="match status" value="1"/>
</dbReference>
<protein>
    <submittedName>
        <fullName evidence="6">LysR family transcriptional regulator</fullName>
    </submittedName>
</protein>
<keyword evidence="3" id="KW-0238">DNA-binding</keyword>
<sequence>MTFSQLEIFVVVAELCGFTLAAQQLGISQSAVSHTLKKLEEDLGVSLIERNKSQAELTVAGTRLLPRAREILGLAETIRQEAADIKGLQLGSLRIGSFGPTSSLRLLPEILESYRKQFPNIEVRIDEGNDQQVVQWLQERRVDVGFVVLPDEHFDTFALIEDQMVALIPKTHSLANKDEIVLQDLCHVPFILTEAGSAQLISKLFASEDLIPDIRYRTTQLMTTIALVAKGEGVALVAELALPQALPTDGYVVRQVAPQYKRTIGLALHSTRQASPAAQAFIKMAVQLLKK</sequence>
<feature type="domain" description="HTH lysR-type" evidence="5">
    <location>
        <begin position="1"/>
        <end position="58"/>
    </location>
</feature>
<dbReference type="InterPro" id="IPR036390">
    <property type="entry name" value="WH_DNA-bd_sf"/>
</dbReference>
<dbReference type="InterPro" id="IPR050950">
    <property type="entry name" value="HTH-type_LysR_regulators"/>
</dbReference>
<evidence type="ECO:0000313" key="7">
    <source>
        <dbReference type="Proteomes" id="UP000664161"/>
    </source>
</evidence>
<gene>
    <name evidence="6" type="ORF">J3491_06435</name>
</gene>
<evidence type="ECO:0000256" key="2">
    <source>
        <dbReference type="ARBA" id="ARBA00023015"/>
    </source>
</evidence>
<evidence type="ECO:0000256" key="1">
    <source>
        <dbReference type="ARBA" id="ARBA00009437"/>
    </source>
</evidence>
<dbReference type="SUPFAM" id="SSF46785">
    <property type="entry name" value="Winged helix' DNA-binding domain"/>
    <property type="match status" value="1"/>
</dbReference>
<dbReference type="PROSITE" id="PS50931">
    <property type="entry name" value="HTH_LYSR"/>
    <property type="match status" value="1"/>
</dbReference>
<evidence type="ECO:0000259" key="5">
    <source>
        <dbReference type="PROSITE" id="PS50931"/>
    </source>
</evidence>
<dbReference type="PANTHER" id="PTHR30419">
    <property type="entry name" value="HTH-TYPE TRANSCRIPTIONAL REGULATOR YBHD"/>
    <property type="match status" value="1"/>
</dbReference>
<keyword evidence="7" id="KW-1185">Reference proteome</keyword>
<comment type="similarity">
    <text evidence="1">Belongs to the LysR transcriptional regulatory family.</text>
</comment>
<proteinExistence type="inferred from homology"/>
<accession>A0AAW4INU5</accession>
<dbReference type="GO" id="GO:0003700">
    <property type="term" value="F:DNA-binding transcription factor activity"/>
    <property type="evidence" value="ECO:0007669"/>
    <property type="project" value="InterPro"/>
</dbReference>
<dbReference type="InterPro" id="IPR000847">
    <property type="entry name" value="LysR_HTH_N"/>
</dbReference>
<dbReference type="AlphaFoldDB" id="A0AAW4INU5"/>